<evidence type="ECO:0000256" key="3">
    <source>
        <dbReference type="HAMAP-Rule" id="MF_00023"/>
    </source>
</evidence>
<comment type="similarity">
    <text evidence="3">Belongs to the SmpB family.</text>
</comment>
<dbReference type="NCBIfam" id="TIGR00086">
    <property type="entry name" value="smpB"/>
    <property type="match status" value="1"/>
</dbReference>
<name>A0A1G1W9P5_9BACT</name>
<dbReference type="GO" id="GO:0005829">
    <property type="term" value="C:cytosol"/>
    <property type="evidence" value="ECO:0007669"/>
    <property type="project" value="TreeGrafter"/>
</dbReference>
<comment type="caution">
    <text evidence="4">The sequence shown here is derived from an EMBL/GenBank/DDBJ whole genome shotgun (WGS) entry which is preliminary data.</text>
</comment>
<dbReference type="CDD" id="cd09294">
    <property type="entry name" value="SmpB"/>
    <property type="match status" value="1"/>
</dbReference>
<dbReference type="GO" id="GO:0070929">
    <property type="term" value="P:trans-translation"/>
    <property type="evidence" value="ECO:0007669"/>
    <property type="project" value="UniProtKB-UniRule"/>
</dbReference>
<comment type="function">
    <text evidence="3">Required for rescue of stalled ribosomes mediated by trans-translation. Binds to transfer-messenger RNA (tmRNA), required for stable association of tmRNA with ribosomes. tmRNA and SmpB together mimic tRNA shape, replacing the anticodon stem-loop with SmpB. tmRNA is encoded by the ssrA gene; the 2 termini fold to resemble tRNA(Ala) and it encodes a 'tag peptide', a short internal open reading frame. During trans-translation Ala-aminoacylated tmRNA acts like a tRNA, entering the A-site of stalled ribosomes, displacing the stalled mRNA. The ribosome then switches to translate the ORF on the tmRNA; the nascent peptide is terminated with the 'tag peptide' encoded by the tmRNA and targeted for degradation. The ribosome is freed to recommence translation, which seems to be the essential function of trans-translation.</text>
</comment>
<dbReference type="SUPFAM" id="SSF74982">
    <property type="entry name" value="Small protein B (SmpB)"/>
    <property type="match status" value="1"/>
</dbReference>
<dbReference type="GO" id="GO:0070930">
    <property type="term" value="P:trans-translation-dependent protein tagging"/>
    <property type="evidence" value="ECO:0007669"/>
    <property type="project" value="TreeGrafter"/>
</dbReference>
<proteinExistence type="inferred from homology"/>
<dbReference type="NCBIfam" id="NF003843">
    <property type="entry name" value="PRK05422.1"/>
    <property type="match status" value="1"/>
</dbReference>
<accession>A0A1G1W9P5</accession>
<dbReference type="InterPro" id="IPR000037">
    <property type="entry name" value="SsrA-bd_prot"/>
</dbReference>
<sequence>MKPIFNKKATFNYTLNEKLEAGISLTGEEIKAVRENKVDLTDSYALIRSREAVLVNAYIGPYEKGATTSSGRKDRKLLLHKKEINYLAGKLAGANLVVVPTRLYFKRNYAKIEIALASPKKKYDKREALKRKALQREAESTLREEKLKHQKEAL</sequence>
<organism evidence="4 5">
    <name type="scientific">Candidatus Woykebacteria bacterium RBG_13_40_15</name>
    <dbReference type="NCBI Taxonomy" id="1802593"/>
    <lineage>
        <taxon>Bacteria</taxon>
        <taxon>Candidatus Woykeibacteriota</taxon>
    </lineage>
</organism>
<dbReference type="GO" id="GO:0003723">
    <property type="term" value="F:RNA binding"/>
    <property type="evidence" value="ECO:0007669"/>
    <property type="project" value="UniProtKB-UniRule"/>
</dbReference>
<dbReference type="AlphaFoldDB" id="A0A1G1W9P5"/>
<evidence type="ECO:0000256" key="2">
    <source>
        <dbReference type="ARBA" id="ARBA00022884"/>
    </source>
</evidence>
<protein>
    <recommendedName>
        <fullName evidence="3">SsrA-binding protein</fullName>
    </recommendedName>
    <alternativeName>
        <fullName evidence="3">Small protein B</fullName>
    </alternativeName>
</protein>
<dbReference type="PANTHER" id="PTHR30308:SF2">
    <property type="entry name" value="SSRA-BINDING PROTEIN"/>
    <property type="match status" value="1"/>
</dbReference>
<evidence type="ECO:0000256" key="1">
    <source>
        <dbReference type="ARBA" id="ARBA00022490"/>
    </source>
</evidence>
<dbReference type="Gene3D" id="2.40.280.10">
    <property type="match status" value="1"/>
</dbReference>
<dbReference type="InterPro" id="IPR020081">
    <property type="entry name" value="SsrA-bd_prot_CS"/>
</dbReference>
<reference evidence="4 5" key="1">
    <citation type="journal article" date="2016" name="Nat. Commun.">
        <title>Thousands of microbial genomes shed light on interconnected biogeochemical processes in an aquifer system.</title>
        <authorList>
            <person name="Anantharaman K."/>
            <person name="Brown C.T."/>
            <person name="Hug L.A."/>
            <person name="Sharon I."/>
            <person name="Castelle C.J."/>
            <person name="Probst A.J."/>
            <person name="Thomas B.C."/>
            <person name="Singh A."/>
            <person name="Wilkins M.J."/>
            <person name="Karaoz U."/>
            <person name="Brodie E.L."/>
            <person name="Williams K.H."/>
            <person name="Hubbard S.S."/>
            <person name="Banfield J.F."/>
        </authorList>
    </citation>
    <scope>NUCLEOTIDE SEQUENCE [LARGE SCALE GENOMIC DNA]</scope>
</reference>
<gene>
    <name evidence="3" type="primary">smpB</name>
    <name evidence="4" type="ORF">A2172_00740</name>
</gene>
<dbReference type="EMBL" id="MHCP01000015">
    <property type="protein sequence ID" value="OGY24057.1"/>
    <property type="molecule type" value="Genomic_DNA"/>
</dbReference>
<dbReference type="InterPro" id="IPR023620">
    <property type="entry name" value="SmpB"/>
</dbReference>
<evidence type="ECO:0000313" key="5">
    <source>
        <dbReference type="Proteomes" id="UP000176631"/>
    </source>
</evidence>
<dbReference type="HAMAP" id="MF_00023">
    <property type="entry name" value="SmpB"/>
    <property type="match status" value="1"/>
</dbReference>
<dbReference type="Proteomes" id="UP000176631">
    <property type="component" value="Unassembled WGS sequence"/>
</dbReference>
<comment type="subcellular location">
    <subcellularLocation>
        <location evidence="3">Cytoplasm</location>
    </subcellularLocation>
    <text evidence="3">The tmRNA-SmpB complex associates with stalled 70S ribosomes.</text>
</comment>
<evidence type="ECO:0000313" key="4">
    <source>
        <dbReference type="EMBL" id="OGY24057.1"/>
    </source>
</evidence>
<dbReference type="PANTHER" id="PTHR30308">
    <property type="entry name" value="TMRNA-BINDING COMPONENT OF TRANS-TRANSLATION TAGGING COMPLEX"/>
    <property type="match status" value="1"/>
</dbReference>
<dbReference type="PROSITE" id="PS01317">
    <property type="entry name" value="SSRP"/>
    <property type="match status" value="1"/>
</dbReference>
<dbReference type="Pfam" id="PF01668">
    <property type="entry name" value="SmpB"/>
    <property type="match status" value="1"/>
</dbReference>
<keyword evidence="2 3" id="KW-0694">RNA-binding</keyword>
<dbReference type="STRING" id="1802593.A2172_00740"/>
<keyword evidence="1 3" id="KW-0963">Cytoplasm</keyword>